<protein>
    <submittedName>
        <fullName evidence="4">ABC transporter substrate-binding protein</fullName>
    </submittedName>
</protein>
<comment type="caution">
    <text evidence="4">The sequence shown here is derived from an EMBL/GenBank/DDBJ whole genome shotgun (WGS) entry which is preliminary data.</text>
</comment>
<feature type="signal peptide" evidence="2">
    <location>
        <begin position="1"/>
        <end position="20"/>
    </location>
</feature>
<evidence type="ECO:0000259" key="3">
    <source>
        <dbReference type="PROSITE" id="PS50983"/>
    </source>
</evidence>
<dbReference type="PANTHER" id="PTHR30535">
    <property type="entry name" value="VITAMIN B12-BINDING PROTEIN"/>
    <property type="match status" value="1"/>
</dbReference>
<evidence type="ECO:0000313" key="4">
    <source>
        <dbReference type="EMBL" id="GAA1759640.1"/>
    </source>
</evidence>
<dbReference type="PROSITE" id="PS51257">
    <property type="entry name" value="PROKAR_LIPOPROTEIN"/>
    <property type="match status" value="1"/>
</dbReference>
<dbReference type="InterPro" id="IPR050902">
    <property type="entry name" value="ABC_Transporter_SBP"/>
</dbReference>
<keyword evidence="2" id="KW-0732">Signal</keyword>
<accession>A0ABP4WPT7</accession>
<dbReference type="PANTHER" id="PTHR30535:SF7">
    <property type="entry name" value="IRON(III) DICITRATE-BINDING PROTEIN"/>
    <property type="match status" value="1"/>
</dbReference>
<keyword evidence="5" id="KW-1185">Reference proteome</keyword>
<dbReference type="InterPro" id="IPR002491">
    <property type="entry name" value="ABC_transptr_periplasmic_BD"/>
</dbReference>
<evidence type="ECO:0000313" key="5">
    <source>
        <dbReference type="Proteomes" id="UP001500506"/>
    </source>
</evidence>
<dbReference type="Pfam" id="PF01497">
    <property type="entry name" value="Peripla_BP_2"/>
    <property type="match status" value="1"/>
</dbReference>
<sequence>MNANPRRSAGIRATSAVASAAALVLLTGCGTGVSGGSDGAAAADQQQLTIENCGREVTISGVPDAVVGMSPSQTELLLRLGLADRIVGQAQVDTTALPADIAGVAADIPVLSDAQPPAREDLLAVGPDFVYSPTTYEFTAEQGFASIEQLEEAGTAAYVATGGCFDRRMEGTVDDLFVDLENLGRIFQVEDEAGKMIDTAEAELAEVAAALDGLDKPKVAQVYIEGTSLSAIGAGIEYDILRLAGADNVFGPQDAAFSDFFAAQISPESLAAAAPDAVVFAARNPAQEQAARTYLTTTFPDLPAVANDRLIAISPADTFPGTLGNVSVVRQIAEQLYPEAFAG</sequence>
<evidence type="ECO:0000256" key="2">
    <source>
        <dbReference type="SAM" id="SignalP"/>
    </source>
</evidence>
<comment type="similarity">
    <text evidence="1">Belongs to the bacterial solute-binding protein 8 family.</text>
</comment>
<dbReference type="SUPFAM" id="SSF53807">
    <property type="entry name" value="Helical backbone' metal receptor"/>
    <property type="match status" value="1"/>
</dbReference>
<evidence type="ECO:0000256" key="1">
    <source>
        <dbReference type="ARBA" id="ARBA00008814"/>
    </source>
</evidence>
<feature type="domain" description="Fe/B12 periplasmic-binding" evidence="3">
    <location>
        <begin position="65"/>
        <end position="340"/>
    </location>
</feature>
<organism evidence="4 5">
    <name type="scientific">Agromyces humatus</name>
    <dbReference type="NCBI Taxonomy" id="279573"/>
    <lineage>
        <taxon>Bacteria</taxon>
        <taxon>Bacillati</taxon>
        <taxon>Actinomycetota</taxon>
        <taxon>Actinomycetes</taxon>
        <taxon>Micrococcales</taxon>
        <taxon>Microbacteriaceae</taxon>
        <taxon>Agromyces</taxon>
    </lineage>
</organism>
<dbReference type="EMBL" id="BAAANH010000003">
    <property type="protein sequence ID" value="GAA1759640.1"/>
    <property type="molecule type" value="Genomic_DNA"/>
</dbReference>
<proteinExistence type="inferred from homology"/>
<dbReference type="PROSITE" id="PS50983">
    <property type="entry name" value="FE_B12_PBP"/>
    <property type="match status" value="1"/>
</dbReference>
<dbReference type="Gene3D" id="3.40.50.1980">
    <property type="entry name" value="Nitrogenase molybdenum iron protein domain"/>
    <property type="match status" value="2"/>
</dbReference>
<gene>
    <name evidence="4" type="ORF">GCM10009747_18360</name>
</gene>
<name>A0ABP4WPT7_9MICO</name>
<reference evidence="5" key="1">
    <citation type="journal article" date="2019" name="Int. J. Syst. Evol. Microbiol.">
        <title>The Global Catalogue of Microorganisms (GCM) 10K type strain sequencing project: providing services to taxonomists for standard genome sequencing and annotation.</title>
        <authorList>
            <consortium name="The Broad Institute Genomics Platform"/>
            <consortium name="The Broad Institute Genome Sequencing Center for Infectious Disease"/>
            <person name="Wu L."/>
            <person name="Ma J."/>
        </authorList>
    </citation>
    <scope>NUCLEOTIDE SEQUENCE [LARGE SCALE GENOMIC DNA]</scope>
    <source>
        <strain evidence="5">JCM 14319</strain>
    </source>
</reference>
<feature type="chain" id="PRO_5045436821" evidence="2">
    <location>
        <begin position="21"/>
        <end position="343"/>
    </location>
</feature>
<dbReference type="Proteomes" id="UP001500506">
    <property type="component" value="Unassembled WGS sequence"/>
</dbReference>